<dbReference type="AlphaFoldDB" id="A0A919AKK9"/>
<gene>
    <name evidence="1" type="ORF">GCM10017044_05010</name>
</gene>
<dbReference type="EMBL" id="BNCI01000001">
    <property type="protein sequence ID" value="GHF13918.1"/>
    <property type="molecule type" value="Genomic_DNA"/>
</dbReference>
<proteinExistence type="predicted"/>
<sequence length="362" mass="41795">MKSTQGIEAHFDPLLLSGIDSLYMSYYINLPQIDWEELHFQKERLKADRQSNYAPVQIGGRTFALLPAGTRQYTFQLQHADYRILLSENNIPNIQVQYASKGLWLRGLDAVTAEVESWIKSLEGYPLRPASITRIDFAYDFHVPEVDFSIDHFVSRASKDSVWRNRGSVETFSFGKGDIVVRVYDKVAEIEQQSQKYWLYDLWGKRENVWRVEFQVRTERLKKAGIITLQDLKEFGADLLRELSTSHTSLRVPNTDSNRSRWPLHPIWQSLTEHIDAQPQTGLIAAYRPENGIDYKIYKQMQSVYGTFKGLAVTFALAEGRSEPFSLEETMDKAFVSMDAFHQPHLWDQDIAKRMAAKGFGL</sequence>
<protein>
    <recommendedName>
        <fullName evidence="3">Replication initiation factor</fullName>
    </recommendedName>
</protein>
<organism evidence="1 2">
    <name type="scientific">Kordiimonas sediminis</name>
    <dbReference type="NCBI Taxonomy" id="1735581"/>
    <lineage>
        <taxon>Bacteria</taxon>
        <taxon>Pseudomonadati</taxon>
        <taxon>Pseudomonadota</taxon>
        <taxon>Alphaproteobacteria</taxon>
        <taxon>Kordiimonadales</taxon>
        <taxon>Kordiimonadaceae</taxon>
        <taxon>Kordiimonas</taxon>
    </lineage>
</organism>
<evidence type="ECO:0008006" key="3">
    <source>
        <dbReference type="Google" id="ProtNLM"/>
    </source>
</evidence>
<evidence type="ECO:0000313" key="1">
    <source>
        <dbReference type="EMBL" id="GHF13918.1"/>
    </source>
</evidence>
<reference evidence="1" key="2">
    <citation type="submission" date="2020-09" db="EMBL/GenBank/DDBJ databases">
        <authorList>
            <person name="Sun Q."/>
            <person name="Kim S."/>
        </authorList>
    </citation>
    <scope>NUCLEOTIDE SEQUENCE</scope>
    <source>
        <strain evidence="1">KCTC 42590</strain>
    </source>
</reference>
<dbReference type="RefSeq" id="WP_191249975.1">
    <property type="nucleotide sequence ID" value="NZ_BNCI01000001.1"/>
</dbReference>
<dbReference type="Proteomes" id="UP000630923">
    <property type="component" value="Unassembled WGS sequence"/>
</dbReference>
<accession>A0A919AKK9</accession>
<evidence type="ECO:0000313" key="2">
    <source>
        <dbReference type="Proteomes" id="UP000630923"/>
    </source>
</evidence>
<comment type="caution">
    <text evidence="1">The sequence shown here is derived from an EMBL/GenBank/DDBJ whole genome shotgun (WGS) entry which is preliminary data.</text>
</comment>
<keyword evidence="2" id="KW-1185">Reference proteome</keyword>
<name>A0A919AKK9_9PROT</name>
<reference evidence="1" key="1">
    <citation type="journal article" date="2014" name="Int. J. Syst. Evol. Microbiol.">
        <title>Complete genome sequence of Corynebacterium casei LMG S-19264T (=DSM 44701T), isolated from a smear-ripened cheese.</title>
        <authorList>
            <consortium name="US DOE Joint Genome Institute (JGI-PGF)"/>
            <person name="Walter F."/>
            <person name="Albersmeier A."/>
            <person name="Kalinowski J."/>
            <person name="Ruckert C."/>
        </authorList>
    </citation>
    <scope>NUCLEOTIDE SEQUENCE</scope>
    <source>
        <strain evidence="1">KCTC 42590</strain>
    </source>
</reference>